<dbReference type="PANTHER" id="PTHR39201:SF1">
    <property type="entry name" value="FLAVODOXIN-LIKE DOMAIN-CONTAINING PROTEIN"/>
    <property type="match status" value="1"/>
</dbReference>
<evidence type="ECO:0000259" key="1">
    <source>
        <dbReference type="Pfam" id="PF12682"/>
    </source>
</evidence>
<dbReference type="GeneID" id="82443441"/>
<protein>
    <submittedName>
        <fullName evidence="2">Flavodoxin</fullName>
    </submittedName>
</protein>
<evidence type="ECO:0000313" key="3">
    <source>
        <dbReference type="Proteomes" id="UP001204579"/>
    </source>
</evidence>
<organism evidence="2 3">
    <name type="scientific">Phocaeicola barnesiae</name>
    <dbReference type="NCBI Taxonomy" id="376804"/>
    <lineage>
        <taxon>Bacteria</taxon>
        <taxon>Pseudomonadati</taxon>
        <taxon>Bacteroidota</taxon>
        <taxon>Bacteroidia</taxon>
        <taxon>Bacteroidales</taxon>
        <taxon>Bacteroidaceae</taxon>
        <taxon>Phocaeicola</taxon>
    </lineage>
</organism>
<accession>A0AAW5N255</accession>
<dbReference type="AlphaFoldDB" id="A0AAW5N255"/>
<dbReference type="Pfam" id="PF12682">
    <property type="entry name" value="Flavodoxin_4"/>
    <property type="match status" value="1"/>
</dbReference>
<proteinExistence type="predicted"/>
<keyword evidence="3" id="KW-1185">Reference proteome</keyword>
<reference evidence="2 3" key="1">
    <citation type="submission" date="2022-08" db="EMBL/GenBank/DDBJ databases">
        <authorList>
            <person name="Zeman M."/>
            <person name="Kubasova T."/>
        </authorList>
    </citation>
    <scope>NUCLEOTIDE SEQUENCE [LARGE SCALE GENOMIC DNA]</scope>
    <source>
        <strain evidence="2 3">ET62</strain>
    </source>
</reference>
<sequence length="162" mass="17986">MNSQNVLVAYFSCSGTTRRMAEKLAAATGADLYEIVPERPYTAADLDWKNRMSRTSVEMRDPSSRPAIAGSLPDMRNYEIVFLGFPVWWYIAPTIINTFIEGCNLAGKKVLPFATSGGSGIANCEKNLRLVYPQIDWKAGKLLNGSLSKAEMDEWLEKINIG</sequence>
<dbReference type="EMBL" id="JANRHJ010000002">
    <property type="protein sequence ID" value="MCR8872758.1"/>
    <property type="molecule type" value="Genomic_DNA"/>
</dbReference>
<dbReference type="GO" id="GO:0010181">
    <property type="term" value="F:FMN binding"/>
    <property type="evidence" value="ECO:0007669"/>
    <property type="project" value="InterPro"/>
</dbReference>
<evidence type="ECO:0000313" key="2">
    <source>
        <dbReference type="EMBL" id="MCR8872758.1"/>
    </source>
</evidence>
<dbReference type="RefSeq" id="WP_025892389.1">
    <property type="nucleotide sequence ID" value="NZ_JANRHJ010000002.1"/>
</dbReference>
<dbReference type="NCBIfam" id="NF005501">
    <property type="entry name" value="PRK07116.1"/>
    <property type="match status" value="1"/>
</dbReference>
<dbReference type="Proteomes" id="UP001204579">
    <property type="component" value="Unassembled WGS sequence"/>
</dbReference>
<name>A0AAW5N255_9BACT</name>
<dbReference type="Gene3D" id="3.40.50.360">
    <property type="match status" value="1"/>
</dbReference>
<gene>
    <name evidence="2" type="ORF">NW209_01775</name>
</gene>
<dbReference type="SUPFAM" id="SSF52218">
    <property type="entry name" value="Flavoproteins"/>
    <property type="match status" value="1"/>
</dbReference>
<dbReference type="PANTHER" id="PTHR39201">
    <property type="entry name" value="EXPORTED PROTEIN-RELATED"/>
    <property type="match status" value="1"/>
</dbReference>
<dbReference type="InterPro" id="IPR029039">
    <property type="entry name" value="Flavoprotein-like_sf"/>
</dbReference>
<feature type="domain" description="Flavodoxin-like" evidence="1">
    <location>
        <begin position="6"/>
        <end position="159"/>
    </location>
</feature>
<comment type="caution">
    <text evidence="2">The sequence shown here is derived from an EMBL/GenBank/DDBJ whole genome shotgun (WGS) entry which is preliminary data.</text>
</comment>
<dbReference type="InterPro" id="IPR008254">
    <property type="entry name" value="Flavodoxin/NO_synth"/>
</dbReference>